<reference evidence="3" key="1">
    <citation type="journal article" date="2013" name="Nature">
        <title>Draft genome of the wheat A-genome progenitor Triticum urartu.</title>
        <authorList>
            <person name="Ling H.Q."/>
            <person name="Zhao S."/>
            <person name="Liu D."/>
            <person name="Wang J."/>
            <person name="Sun H."/>
            <person name="Zhang C."/>
            <person name="Fan H."/>
            <person name="Li D."/>
            <person name="Dong L."/>
            <person name="Tao Y."/>
            <person name="Gao C."/>
            <person name="Wu H."/>
            <person name="Li Y."/>
            <person name="Cui Y."/>
            <person name="Guo X."/>
            <person name="Zheng S."/>
            <person name="Wang B."/>
            <person name="Yu K."/>
            <person name="Liang Q."/>
            <person name="Yang W."/>
            <person name="Lou X."/>
            <person name="Chen J."/>
            <person name="Feng M."/>
            <person name="Jian J."/>
            <person name="Zhang X."/>
            <person name="Luo G."/>
            <person name="Jiang Y."/>
            <person name="Liu J."/>
            <person name="Wang Z."/>
            <person name="Sha Y."/>
            <person name="Zhang B."/>
            <person name="Wu H."/>
            <person name="Tang D."/>
            <person name="Shen Q."/>
            <person name="Xue P."/>
            <person name="Zou S."/>
            <person name="Wang X."/>
            <person name="Liu X."/>
            <person name="Wang F."/>
            <person name="Yang Y."/>
            <person name="An X."/>
            <person name="Dong Z."/>
            <person name="Zhang K."/>
            <person name="Zhang X."/>
            <person name="Luo M.C."/>
            <person name="Dvorak J."/>
            <person name="Tong Y."/>
            <person name="Wang J."/>
            <person name="Yang H."/>
            <person name="Li Z."/>
            <person name="Wang D."/>
            <person name="Zhang A."/>
            <person name="Wang J."/>
        </authorList>
    </citation>
    <scope>NUCLEOTIDE SEQUENCE</scope>
    <source>
        <strain evidence="3">cv. G1812</strain>
    </source>
</reference>
<dbReference type="Gramene" id="TuG1812G0700004047.01.T02">
    <property type="protein sequence ID" value="TuG1812G0700004047.01.T02"/>
    <property type="gene ID" value="TuG1812G0700004047.01"/>
</dbReference>
<dbReference type="Proteomes" id="UP000015106">
    <property type="component" value="Chromosome 7"/>
</dbReference>
<accession>A0A8R7R381</accession>
<evidence type="ECO:0000256" key="1">
    <source>
        <dbReference type="SAM" id="MobiDB-lite"/>
    </source>
</evidence>
<evidence type="ECO:0000313" key="3">
    <source>
        <dbReference type="Proteomes" id="UP000015106"/>
    </source>
</evidence>
<dbReference type="AlphaFoldDB" id="A0A8R7R381"/>
<protein>
    <submittedName>
        <fullName evidence="2">Uncharacterized protein</fullName>
    </submittedName>
</protein>
<reference evidence="2" key="3">
    <citation type="submission" date="2022-06" db="UniProtKB">
        <authorList>
            <consortium name="EnsemblPlants"/>
        </authorList>
    </citation>
    <scope>IDENTIFICATION</scope>
</reference>
<reference evidence="2" key="2">
    <citation type="submission" date="2018-03" db="EMBL/GenBank/DDBJ databases">
        <title>The Triticum urartu genome reveals the dynamic nature of wheat genome evolution.</title>
        <authorList>
            <person name="Ling H."/>
            <person name="Ma B."/>
            <person name="Shi X."/>
            <person name="Liu H."/>
            <person name="Dong L."/>
            <person name="Sun H."/>
            <person name="Cao Y."/>
            <person name="Gao Q."/>
            <person name="Zheng S."/>
            <person name="Li Y."/>
            <person name="Yu Y."/>
            <person name="Du H."/>
            <person name="Qi M."/>
            <person name="Li Y."/>
            <person name="Yu H."/>
            <person name="Cui Y."/>
            <person name="Wang N."/>
            <person name="Chen C."/>
            <person name="Wu H."/>
            <person name="Zhao Y."/>
            <person name="Zhang J."/>
            <person name="Li Y."/>
            <person name="Zhou W."/>
            <person name="Zhang B."/>
            <person name="Hu W."/>
            <person name="Eijk M."/>
            <person name="Tang J."/>
            <person name="Witsenboer H."/>
            <person name="Zhao S."/>
            <person name="Li Z."/>
            <person name="Zhang A."/>
            <person name="Wang D."/>
            <person name="Liang C."/>
        </authorList>
    </citation>
    <scope>NUCLEOTIDE SEQUENCE [LARGE SCALE GENOMIC DNA]</scope>
    <source>
        <strain evidence="2">cv. G1812</strain>
    </source>
</reference>
<name>A0A8R7R381_TRIUA</name>
<feature type="region of interest" description="Disordered" evidence="1">
    <location>
        <begin position="1"/>
        <end position="20"/>
    </location>
</feature>
<sequence>MPERRSQSRSGTRTTTPPKPKLQVYFQSTCCVQNPTLAHVVGYLILESQVNAFCYVGTQPSSMSSAFLMALLSVHQHQYWIQAFQSPPHLGLEGQKRHEIS</sequence>
<evidence type="ECO:0000313" key="2">
    <source>
        <dbReference type="EnsemblPlants" id="TuG1812G0700004047.01.T02"/>
    </source>
</evidence>
<organism evidence="2 3">
    <name type="scientific">Triticum urartu</name>
    <name type="common">Red wild einkorn</name>
    <name type="synonym">Crithodium urartu</name>
    <dbReference type="NCBI Taxonomy" id="4572"/>
    <lineage>
        <taxon>Eukaryota</taxon>
        <taxon>Viridiplantae</taxon>
        <taxon>Streptophyta</taxon>
        <taxon>Embryophyta</taxon>
        <taxon>Tracheophyta</taxon>
        <taxon>Spermatophyta</taxon>
        <taxon>Magnoliopsida</taxon>
        <taxon>Liliopsida</taxon>
        <taxon>Poales</taxon>
        <taxon>Poaceae</taxon>
        <taxon>BOP clade</taxon>
        <taxon>Pooideae</taxon>
        <taxon>Triticodae</taxon>
        <taxon>Triticeae</taxon>
        <taxon>Triticinae</taxon>
        <taxon>Triticum</taxon>
    </lineage>
</organism>
<keyword evidence="3" id="KW-1185">Reference proteome</keyword>
<proteinExistence type="predicted"/>
<dbReference type="EnsemblPlants" id="TuG1812G0700004047.01.T02">
    <property type="protein sequence ID" value="TuG1812G0700004047.01.T02"/>
    <property type="gene ID" value="TuG1812G0700004047.01"/>
</dbReference>